<dbReference type="OrthoDB" id="2935842at2"/>
<protein>
    <submittedName>
        <fullName evidence="1">Uncharacterized protein</fullName>
    </submittedName>
</protein>
<gene>
    <name evidence="1" type="ORF">FZC85_01980</name>
</gene>
<organism evidence="1 2">
    <name type="scientific">Rossellomorea aquimaris</name>
    <dbReference type="NCBI Taxonomy" id="189382"/>
    <lineage>
        <taxon>Bacteria</taxon>
        <taxon>Bacillati</taxon>
        <taxon>Bacillota</taxon>
        <taxon>Bacilli</taxon>
        <taxon>Bacillales</taxon>
        <taxon>Bacillaceae</taxon>
        <taxon>Rossellomorea</taxon>
    </lineage>
</organism>
<comment type="caution">
    <text evidence="1">The sequence shown here is derived from an EMBL/GenBank/DDBJ whole genome shotgun (WGS) entry which is preliminary data.</text>
</comment>
<dbReference type="RefSeq" id="WP_148967523.1">
    <property type="nucleotide sequence ID" value="NZ_CANLNA010000001.1"/>
</dbReference>
<evidence type="ECO:0000313" key="2">
    <source>
        <dbReference type="Proteomes" id="UP000324269"/>
    </source>
</evidence>
<evidence type="ECO:0000313" key="1">
    <source>
        <dbReference type="EMBL" id="TYS88231.1"/>
    </source>
</evidence>
<name>A0A5D4U4H0_9BACI</name>
<dbReference type="EMBL" id="VTEZ01000001">
    <property type="protein sequence ID" value="TYS88231.1"/>
    <property type="molecule type" value="Genomic_DNA"/>
</dbReference>
<dbReference type="Proteomes" id="UP000324269">
    <property type="component" value="Unassembled WGS sequence"/>
</dbReference>
<sequence length="67" mass="7764">MTNTLLKAFKTIEETADDVLELISKFVDVNTFFLAKNDKKEVNIVRAYNRDDVVLPTGFETLYRDSF</sequence>
<proteinExistence type="predicted"/>
<reference evidence="1 2" key="1">
    <citation type="submission" date="2019-08" db="EMBL/GenBank/DDBJ databases">
        <title>Bacillus genomes from the desert of Cuatro Cienegas, Coahuila.</title>
        <authorList>
            <person name="Olmedo-Alvarez G."/>
        </authorList>
    </citation>
    <scope>NUCLEOTIDE SEQUENCE [LARGE SCALE GENOMIC DNA]</scope>
    <source>
        <strain evidence="1 2">CH87b_3T</strain>
    </source>
</reference>
<accession>A0A5D4U4H0</accession>
<dbReference type="AlphaFoldDB" id="A0A5D4U4H0"/>